<dbReference type="AlphaFoldDB" id="X1JS85"/>
<name>X1JS85_9ZZZZ</name>
<dbReference type="EMBL" id="BARU01035485">
    <property type="protein sequence ID" value="GAH81134.1"/>
    <property type="molecule type" value="Genomic_DNA"/>
</dbReference>
<sequence length="34" mass="4016">MGIMMVTTWYPMHKSMDVAKKYVKAPREIPFVTK</sequence>
<accession>X1JS85</accession>
<gene>
    <name evidence="1" type="ORF">S03H2_55543</name>
</gene>
<evidence type="ECO:0000313" key="1">
    <source>
        <dbReference type="EMBL" id="GAH81134.1"/>
    </source>
</evidence>
<organism evidence="1">
    <name type="scientific">marine sediment metagenome</name>
    <dbReference type="NCBI Taxonomy" id="412755"/>
    <lineage>
        <taxon>unclassified sequences</taxon>
        <taxon>metagenomes</taxon>
        <taxon>ecological metagenomes</taxon>
    </lineage>
</organism>
<feature type="non-terminal residue" evidence="1">
    <location>
        <position position="34"/>
    </location>
</feature>
<proteinExistence type="predicted"/>
<comment type="caution">
    <text evidence="1">The sequence shown here is derived from an EMBL/GenBank/DDBJ whole genome shotgun (WGS) entry which is preliminary data.</text>
</comment>
<protein>
    <submittedName>
        <fullName evidence="1">Uncharacterized protein</fullName>
    </submittedName>
</protein>
<reference evidence="1" key="1">
    <citation type="journal article" date="2014" name="Front. Microbiol.">
        <title>High frequency of phylogenetically diverse reductive dehalogenase-homologous genes in deep subseafloor sedimentary metagenomes.</title>
        <authorList>
            <person name="Kawai M."/>
            <person name="Futagami T."/>
            <person name="Toyoda A."/>
            <person name="Takaki Y."/>
            <person name="Nishi S."/>
            <person name="Hori S."/>
            <person name="Arai W."/>
            <person name="Tsubouchi T."/>
            <person name="Morono Y."/>
            <person name="Uchiyama I."/>
            <person name="Ito T."/>
            <person name="Fujiyama A."/>
            <person name="Inagaki F."/>
            <person name="Takami H."/>
        </authorList>
    </citation>
    <scope>NUCLEOTIDE SEQUENCE</scope>
    <source>
        <strain evidence="1">Expedition CK06-06</strain>
    </source>
</reference>